<dbReference type="PANTHER" id="PTHR45934:SF1">
    <property type="entry name" value="OS04G0423100 PROTEIN"/>
    <property type="match status" value="1"/>
</dbReference>
<dbReference type="AlphaFoldDB" id="A0AAV7E8W9"/>
<keyword evidence="6" id="KW-1185">Reference proteome</keyword>
<gene>
    <name evidence="5" type="ORF">H6P81_015606</name>
</gene>
<organism evidence="5 6">
    <name type="scientific">Aristolochia fimbriata</name>
    <name type="common">White veined hardy Dutchman's pipe vine</name>
    <dbReference type="NCBI Taxonomy" id="158543"/>
    <lineage>
        <taxon>Eukaryota</taxon>
        <taxon>Viridiplantae</taxon>
        <taxon>Streptophyta</taxon>
        <taxon>Embryophyta</taxon>
        <taxon>Tracheophyta</taxon>
        <taxon>Spermatophyta</taxon>
        <taxon>Magnoliopsida</taxon>
        <taxon>Magnoliidae</taxon>
        <taxon>Piperales</taxon>
        <taxon>Aristolochiaceae</taxon>
        <taxon>Aristolochia</taxon>
    </lineage>
</organism>
<evidence type="ECO:0000256" key="3">
    <source>
        <dbReference type="ARBA" id="ARBA00024018"/>
    </source>
</evidence>
<comment type="similarity">
    <text evidence="3">Belongs to the 3-hydroxybenzoate 6-hydroxylase family.</text>
</comment>
<dbReference type="PANTHER" id="PTHR45934">
    <property type="entry name" value="FAD/NAD(P)-BINDING OXIDOREDUCTASE FAMILY PROTEIN"/>
    <property type="match status" value="1"/>
</dbReference>
<comment type="caution">
    <text evidence="5">The sequence shown here is derived from an EMBL/GenBank/DDBJ whole genome shotgun (WGS) entry which is preliminary data.</text>
</comment>
<evidence type="ECO:0000313" key="6">
    <source>
        <dbReference type="Proteomes" id="UP000825729"/>
    </source>
</evidence>
<evidence type="ECO:0000256" key="1">
    <source>
        <dbReference type="ARBA" id="ARBA00023002"/>
    </source>
</evidence>
<sequence length="418" mass="45354">MVEILEDVVIVGGGIAGLATAVALQRLGIRSLVLERSHELRTTGTSITLSPNAWRALDALGVAHKLSPLYDSISKSYVTDVATGKTGVVHLTEPGSDSGAKLVHRSRLLESLAEELPQNTIRFNAKLASFNTETTIDGSSAAILNLEDGTIIKAKAVIGCDGVHSVVAEWLGLSAPVESGRSAVRGLTIYPEGHGVKEVQQFLGDGARAGFAPLTATELYWFITYTGTDSSRDPELIKKLVIENKGKGFPKSYIDAVERSEPDSLTLDKLKFRSPWNLVLRPAHRGNVTVAGDAMHPMTPDLGQGGCMALEDAVVLGRNMGKLRRADGSVEWGRIGEALGVYAKERRWRVAGVVAGAYFSGRAQQGETGWMTWFSWVTKFFRDYLFYGLVFNRFLVRVRDYDCGRLTEPATSAAPKLD</sequence>
<reference evidence="5 6" key="1">
    <citation type="submission" date="2021-07" db="EMBL/GenBank/DDBJ databases">
        <title>The Aristolochia fimbriata genome: insights into angiosperm evolution, floral development and chemical biosynthesis.</title>
        <authorList>
            <person name="Jiao Y."/>
        </authorList>
    </citation>
    <scope>NUCLEOTIDE SEQUENCE [LARGE SCALE GENOMIC DNA]</scope>
    <source>
        <strain evidence="5">IBCAS-2021</strain>
        <tissue evidence="5">Leaf</tissue>
    </source>
</reference>
<dbReference type="Pfam" id="PF01494">
    <property type="entry name" value="FAD_binding_3"/>
    <property type="match status" value="1"/>
</dbReference>
<dbReference type="InterPro" id="IPR044560">
    <property type="entry name" value="MOase"/>
</dbReference>
<dbReference type="PRINTS" id="PR00420">
    <property type="entry name" value="RNGMNOXGNASE"/>
</dbReference>
<evidence type="ECO:0000259" key="4">
    <source>
        <dbReference type="Pfam" id="PF01494"/>
    </source>
</evidence>
<protein>
    <recommendedName>
        <fullName evidence="4">FAD-binding domain-containing protein</fullName>
    </recommendedName>
</protein>
<keyword evidence="2" id="KW-0503">Monooxygenase</keyword>
<dbReference type="Proteomes" id="UP000825729">
    <property type="component" value="Unassembled WGS sequence"/>
</dbReference>
<name>A0AAV7E8W9_ARIFI</name>
<keyword evidence="1" id="KW-0560">Oxidoreductase</keyword>
<dbReference type="InterPro" id="IPR002938">
    <property type="entry name" value="FAD-bd"/>
</dbReference>
<evidence type="ECO:0000256" key="2">
    <source>
        <dbReference type="ARBA" id="ARBA00023033"/>
    </source>
</evidence>
<dbReference type="EMBL" id="JAINDJ010000006">
    <property type="protein sequence ID" value="KAG9444266.1"/>
    <property type="molecule type" value="Genomic_DNA"/>
</dbReference>
<dbReference type="InterPro" id="IPR036188">
    <property type="entry name" value="FAD/NAD-bd_sf"/>
</dbReference>
<proteinExistence type="inferred from homology"/>
<evidence type="ECO:0000313" key="5">
    <source>
        <dbReference type="EMBL" id="KAG9444266.1"/>
    </source>
</evidence>
<dbReference type="SUPFAM" id="SSF51905">
    <property type="entry name" value="FAD/NAD(P)-binding domain"/>
    <property type="match status" value="1"/>
</dbReference>
<dbReference type="GO" id="GO:0004497">
    <property type="term" value="F:monooxygenase activity"/>
    <property type="evidence" value="ECO:0007669"/>
    <property type="project" value="UniProtKB-KW"/>
</dbReference>
<feature type="domain" description="FAD-binding" evidence="4">
    <location>
        <begin position="7"/>
        <end position="330"/>
    </location>
</feature>
<dbReference type="GO" id="GO:0071949">
    <property type="term" value="F:FAD binding"/>
    <property type="evidence" value="ECO:0007669"/>
    <property type="project" value="InterPro"/>
</dbReference>
<accession>A0AAV7E8W9</accession>
<dbReference type="Gene3D" id="3.50.50.60">
    <property type="entry name" value="FAD/NAD(P)-binding domain"/>
    <property type="match status" value="1"/>
</dbReference>